<reference evidence="1 2" key="1">
    <citation type="submission" date="2019-05" db="EMBL/GenBank/DDBJ databases">
        <title>Another draft genome of Portunus trituberculatus and its Hox gene families provides insights of decapod evolution.</title>
        <authorList>
            <person name="Jeong J.-H."/>
            <person name="Song I."/>
            <person name="Kim S."/>
            <person name="Choi T."/>
            <person name="Kim D."/>
            <person name="Ryu S."/>
            <person name="Kim W."/>
        </authorList>
    </citation>
    <scope>NUCLEOTIDE SEQUENCE [LARGE SCALE GENOMIC DNA]</scope>
    <source>
        <tissue evidence="1">Muscle</tissue>
    </source>
</reference>
<keyword evidence="2" id="KW-1185">Reference proteome</keyword>
<dbReference type="AlphaFoldDB" id="A0A5B7E727"/>
<organism evidence="1 2">
    <name type="scientific">Portunus trituberculatus</name>
    <name type="common">Swimming crab</name>
    <name type="synonym">Neptunus trituberculatus</name>
    <dbReference type="NCBI Taxonomy" id="210409"/>
    <lineage>
        <taxon>Eukaryota</taxon>
        <taxon>Metazoa</taxon>
        <taxon>Ecdysozoa</taxon>
        <taxon>Arthropoda</taxon>
        <taxon>Crustacea</taxon>
        <taxon>Multicrustacea</taxon>
        <taxon>Malacostraca</taxon>
        <taxon>Eumalacostraca</taxon>
        <taxon>Eucarida</taxon>
        <taxon>Decapoda</taxon>
        <taxon>Pleocyemata</taxon>
        <taxon>Brachyura</taxon>
        <taxon>Eubrachyura</taxon>
        <taxon>Portunoidea</taxon>
        <taxon>Portunidae</taxon>
        <taxon>Portuninae</taxon>
        <taxon>Portunus</taxon>
    </lineage>
</organism>
<name>A0A5B7E727_PORTR</name>
<evidence type="ECO:0000313" key="1">
    <source>
        <dbReference type="EMBL" id="MPC29137.1"/>
    </source>
</evidence>
<comment type="caution">
    <text evidence="1">The sequence shown here is derived from an EMBL/GenBank/DDBJ whole genome shotgun (WGS) entry which is preliminary data.</text>
</comment>
<sequence>MKRLTGELLYNTAICPKILLSSVARHLPAFLSNTNTQSNSQFTCDLEEGVLQISSANICVSVALLEVRDVFYIMSKPYWAYLSPL</sequence>
<dbReference type="Proteomes" id="UP000324222">
    <property type="component" value="Unassembled WGS sequence"/>
</dbReference>
<evidence type="ECO:0000313" key="2">
    <source>
        <dbReference type="Proteomes" id="UP000324222"/>
    </source>
</evidence>
<dbReference type="EMBL" id="VSRR010002022">
    <property type="protein sequence ID" value="MPC29137.1"/>
    <property type="molecule type" value="Genomic_DNA"/>
</dbReference>
<protein>
    <submittedName>
        <fullName evidence="1">Uncharacterized protein</fullName>
    </submittedName>
</protein>
<proteinExistence type="predicted"/>
<accession>A0A5B7E727</accession>
<gene>
    <name evidence="1" type="ORF">E2C01_022357</name>
</gene>